<gene>
    <name evidence="2" type="ORF">LCMAC102_01550</name>
</gene>
<feature type="compositionally biased region" description="Basic and acidic residues" evidence="1">
    <location>
        <begin position="10"/>
        <end position="20"/>
    </location>
</feature>
<evidence type="ECO:0000256" key="1">
    <source>
        <dbReference type="SAM" id="MobiDB-lite"/>
    </source>
</evidence>
<dbReference type="EMBL" id="MK500334">
    <property type="protein sequence ID" value="QBK86360.1"/>
    <property type="molecule type" value="Genomic_DNA"/>
</dbReference>
<organism evidence="2">
    <name type="scientific">Marseillevirus LCMAC102</name>
    <dbReference type="NCBI Taxonomy" id="2506603"/>
    <lineage>
        <taxon>Viruses</taxon>
        <taxon>Varidnaviria</taxon>
        <taxon>Bamfordvirae</taxon>
        <taxon>Nucleocytoviricota</taxon>
        <taxon>Megaviricetes</taxon>
        <taxon>Pimascovirales</taxon>
        <taxon>Pimascovirales incertae sedis</taxon>
        <taxon>Marseilleviridae</taxon>
    </lineage>
</organism>
<evidence type="ECO:0000313" key="2">
    <source>
        <dbReference type="EMBL" id="QBK86360.1"/>
    </source>
</evidence>
<feature type="region of interest" description="Disordered" evidence="1">
    <location>
        <begin position="1"/>
        <end position="20"/>
    </location>
</feature>
<sequence>MASWASIAKEGQKKDDAKQQIIEKDKKEQETEFFTKYDLFYFPIVNNILGVNNETGKIISVSKRMINKWKKYHSK</sequence>
<proteinExistence type="predicted"/>
<accession>A0A481YTL7</accession>
<reference evidence="2" key="1">
    <citation type="journal article" date="2019" name="MBio">
        <title>Virus Genomes from Deep Sea Sediments Expand the Ocean Megavirome and Support Independent Origins of Viral Gigantism.</title>
        <authorList>
            <person name="Backstrom D."/>
            <person name="Yutin N."/>
            <person name="Jorgensen S.L."/>
            <person name="Dharamshi J."/>
            <person name="Homa F."/>
            <person name="Zaremba-Niedwiedzka K."/>
            <person name="Spang A."/>
            <person name="Wolf Y.I."/>
            <person name="Koonin E.V."/>
            <person name="Ettema T.J."/>
        </authorList>
    </citation>
    <scope>NUCLEOTIDE SEQUENCE</scope>
</reference>
<protein>
    <submittedName>
        <fullName evidence="2">Uncharacterized protein</fullName>
    </submittedName>
</protein>
<name>A0A481YTL7_9VIRU</name>